<dbReference type="RefSeq" id="WP_173783699.1">
    <property type="nucleotide sequence ID" value="NZ_JACOOX010000005.1"/>
</dbReference>
<dbReference type="Gene3D" id="1.10.260.40">
    <property type="entry name" value="lambda repressor-like DNA-binding domains"/>
    <property type="match status" value="1"/>
</dbReference>
<dbReference type="Proteomes" id="UP000615234">
    <property type="component" value="Unassembled WGS sequence"/>
</dbReference>
<feature type="domain" description="HTH cro/C1-type" evidence="1">
    <location>
        <begin position="9"/>
        <end position="66"/>
    </location>
</feature>
<gene>
    <name evidence="2" type="ORF">H8S09_09345</name>
</gene>
<dbReference type="InterPro" id="IPR001387">
    <property type="entry name" value="Cro/C1-type_HTH"/>
</dbReference>
<keyword evidence="3" id="KW-1185">Reference proteome</keyword>
<dbReference type="Pfam" id="PF13443">
    <property type="entry name" value="HTH_26"/>
    <property type="match status" value="1"/>
</dbReference>
<evidence type="ECO:0000313" key="2">
    <source>
        <dbReference type="EMBL" id="MBC5663093.1"/>
    </source>
</evidence>
<proteinExistence type="predicted"/>
<accession>A0A8I0AQA2</accession>
<organism evidence="2 3">
    <name type="scientific">Coprococcus hominis</name>
    <name type="common">ex Liu et al. 2022</name>
    <dbReference type="NCBI Taxonomy" id="2763039"/>
    <lineage>
        <taxon>Bacteria</taxon>
        <taxon>Bacillati</taxon>
        <taxon>Bacillota</taxon>
        <taxon>Clostridia</taxon>
        <taxon>Lachnospirales</taxon>
        <taxon>Lachnospiraceae</taxon>
        <taxon>Coprococcus</taxon>
    </lineage>
</organism>
<name>A0A8I0AQA2_9FIRM</name>
<dbReference type="SUPFAM" id="SSF47413">
    <property type="entry name" value="lambda repressor-like DNA-binding domains"/>
    <property type="match status" value="1"/>
</dbReference>
<dbReference type="InterPro" id="IPR010982">
    <property type="entry name" value="Lambda_DNA-bd_dom_sf"/>
</dbReference>
<dbReference type="AlphaFoldDB" id="A0A8I0AQA2"/>
<protein>
    <submittedName>
        <fullName evidence="2">Helix-turn-helix transcriptional regulator</fullName>
    </submittedName>
</protein>
<dbReference type="GO" id="GO:0003677">
    <property type="term" value="F:DNA binding"/>
    <property type="evidence" value="ECO:0007669"/>
    <property type="project" value="InterPro"/>
</dbReference>
<reference evidence="2 3" key="1">
    <citation type="submission" date="2020-08" db="EMBL/GenBank/DDBJ databases">
        <title>Genome public.</title>
        <authorList>
            <person name="Liu C."/>
            <person name="Sun Q."/>
        </authorList>
    </citation>
    <scope>NUCLEOTIDE SEQUENCE [LARGE SCALE GENOMIC DNA]</scope>
    <source>
        <strain evidence="2 3">NSJ-10</strain>
    </source>
</reference>
<sequence length="71" mass="8188">MIIYKDILKKLDEAGYSTYQLRKEKVLSESVISRLRNNQDVSLTTLDTICYLTGLGIEDLVEYKPDTKKCL</sequence>
<dbReference type="EMBL" id="JACOOX010000005">
    <property type="protein sequence ID" value="MBC5663093.1"/>
    <property type="molecule type" value="Genomic_DNA"/>
</dbReference>
<evidence type="ECO:0000259" key="1">
    <source>
        <dbReference type="Pfam" id="PF13443"/>
    </source>
</evidence>
<comment type="caution">
    <text evidence="2">The sequence shown here is derived from an EMBL/GenBank/DDBJ whole genome shotgun (WGS) entry which is preliminary data.</text>
</comment>
<evidence type="ECO:0000313" key="3">
    <source>
        <dbReference type="Proteomes" id="UP000615234"/>
    </source>
</evidence>